<feature type="coiled-coil region" evidence="4">
    <location>
        <begin position="454"/>
        <end position="527"/>
    </location>
</feature>
<dbReference type="GO" id="GO:0045121">
    <property type="term" value="C:membrane raft"/>
    <property type="evidence" value="ECO:0007669"/>
    <property type="project" value="TreeGrafter"/>
</dbReference>
<dbReference type="PROSITE" id="PS50089">
    <property type="entry name" value="ZF_RING_2"/>
    <property type="match status" value="1"/>
</dbReference>
<protein>
    <recommendedName>
        <fullName evidence="5">RING-type domain-containing protein</fullName>
    </recommendedName>
</protein>
<comment type="caution">
    <text evidence="6">The sequence shown here is derived from an EMBL/GenBank/DDBJ whole genome shotgun (WGS) entry which is preliminary data.</text>
</comment>
<keyword evidence="4" id="KW-0175">Coiled coil</keyword>
<sequence length="724" mass="83628">MIVNAKEIVVMTPTVLKALVDTFVVSDANTIQQWKCTDKDPLKNLQSLMNLSTELRANYTSPEFLHRFLKRQIGFPGCVESLKLPKTTFYTNTPIIHLSLSKRRYVYKRDLYAFLQNSILEVPLRRSEAEVALSLVVYFMRTQEENVKPAEMVMVPEAAVFEDIEKKIYETNKKLVKGGWKELAPKNLRFDEMPIHKTSELFMEVLSNKDSNVGDVLACLEQFDRDMPMRFNGLAYTKIYIWVQQIVKIFEEFIENHPELFLPKPESREATENSKAIVRLFQLDGKKVVMAHEFLYRMKCEGFDVSKFEGIIEPMENYRTLTIHKIFDLVPRDLMKGVEFVCMDPVTISTLVPFLYGGYCLIKFDGDSFTAVNSEEPVEENVEEVIDPLSEEKEIPEKPKKMKNLNKKKNRKSAPKIQISKTIEKESAACPKCYRASLYTRKANEKLRLDKIETKALNKKVSQMEKEAEEKDARILALEKLLESQKKGMDALKVEKKQMAENYEKKVAQLEKLIDYQEERIETLEANKVPVILSPTKADENTEKVRDAIFSLMNIQGTIRSEQPIAKVSELTNRLMMTTESEEVRISCRLELSKFLRDCGAYMKAVDANLRTIRETQKVDSDRMADLPQFPMLSQGFLNAYKEIIKVDVPKICESLLTTPEMEVPDTECMICLDELMANEEQIQCECCKKQYHGGCIRQWSQTKRTCPTCNRGILDDKEFPKLS</sequence>
<dbReference type="EMBL" id="PDUG01000005">
    <property type="protein sequence ID" value="PIC23043.1"/>
    <property type="molecule type" value="Genomic_DNA"/>
</dbReference>
<feature type="domain" description="RING-type" evidence="5">
    <location>
        <begin position="669"/>
        <end position="711"/>
    </location>
</feature>
<proteinExistence type="predicted"/>
<evidence type="ECO:0000256" key="2">
    <source>
        <dbReference type="ARBA" id="ARBA00022833"/>
    </source>
</evidence>
<reference evidence="7" key="1">
    <citation type="submission" date="2017-10" db="EMBL/GenBank/DDBJ databases">
        <title>Rapid genome shrinkage in a self-fertile nematode reveals novel sperm competition proteins.</title>
        <authorList>
            <person name="Yin D."/>
            <person name="Schwarz E.M."/>
            <person name="Thomas C.G."/>
            <person name="Felde R.L."/>
            <person name="Korf I.F."/>
            <person name="Cutter A.D."/>
            <person name="Schartner C.M."/>
            <person name="Ralston E.J."/>
            <person name="Meyer B.J."/>
            <person name="Haag E.S."/>
        </authorList>
    </citation>
    <scope>NUCLEOTIDE SEQUENCE [LARGE SCALE GENOMIC DNA]</scope>
    <source>
        <strain evidence="7">JU1422</strain>
    </source>
</reference>
<accession>A0A2G5T796</accession>
<dbReference type="InterPro" id="IPR013083">
    <property type="entry name" value="Znf_RING/FYVE/PHD"/>
</dbReference>
<dbReference type="GO" id="GO:0045087">
    <property type="term" value="P:innate immune response"/>
    <property type="evidence" value="ECO:0007669"/>
    <property type="project" value="TreeGrafter"/>
</dbReference>
<evidence type="ECO:0000256" key="1">
    <source>
        <dbReference type="ARBA" id="ARBA00022771"/>
    </source>
</evidence>
<dbReference type="InterPro" id="IPR056711">
    <property type="entry name" value="DUF7809"/>
</dbReference>
<dbReference type="Gene3D" id="3.30.40.10">
    <property type="entry name" value="Zinc/RING finger domain, C3HC4 (zinc finger)"/>
    <property type="match status" value="1"/>
</dbReference>
<dbReference type="PANTHER" id="PTHR21447:SF11">
    <property type="entry name" value="RING-TYPE DOMAIN-CONTAINING PROTEIN"/>
    <property type="match status" value="1"/>
</dbReference>
<evidence type="ECO:0000313" key="7">
    <source>
        <dbReference type="Proteomes" id="UP000230233"/>
    </source>
</evidence>
<keyword evidence="2" id="KW-0862">Zinc</keyword>
<evidence type="ECO:0000256" key="3">
    <source>
        <dbReference type="PROSITE-ProRule" id="PRU00175"/>
    </source>
</evidence>
<dbReference type="Pfam" id="PF25100">
    <property type="entry name" value="DUF7809"/>
    <property type="match status" value="1"/>
</dbReference>
<gene>
    <name evidence="6" type="primary">Cnig_chr_V.g16879</name>
    <name evidence="6" type="ORF">B9Z55_016879</name>
</gene>
<evidence type="ECO:0000259" key="5">
    <source>
        <dbReference type="PROSITE" id="PS50089"/>
    </source>
</evidence>
<dbReference type="STRING" id="1611254.A0A2G5T796"/>
<keyword evidence="1 3" id="KW-0479">Metal-binding</keyword>
<dbReference type="InterPro" id="IPR001841">
    <property type="entry name" value="Znf_RING"/>
</dbReference>
<dbReference type="AlphaFoldDB" id="A0A2G5T796"/>
<evidence type="ECO:0000256" key="4">
    <source>
        <dbReference type="SAM" id="Coils"/>
    </source>
</evidence>
<name>A0A2G5T796_9PELO</name>
<dbReference type="GO" id="GO:0008270">
    <property type="term" value="F:zinc ion binding"/>
    <property type="evidence" value="ECO:0007669"/>
    <property type="project" value="UniProtKB-KW"/>
</dbReference>
<keyword evidence="7" id="KW-1185">Reference proteome</keyword>
<organism evidence="6 7">
    <name type="scientific">Caenorhabditis nigoni</name>
    <dbReference type="NCBI Taxonomy" id="1611254"/>
    <lineage>
        <taxon>Eukaryota</taxon>
        <taxon>Metazoa</taxon>
        <taxon>Ecdysozoa</taxon>
        <taxon>Nematoda</taxon>
        <taxon>Chromadorea</taxon>
        <taxon>Rhabditida</taxon>
        <taxon>Rhabditina</taxon>
        <taxon>Rhabditomorpha</taxon>
        <taxon>Rhabditoidea</taxon>
        <taxon>Rhabditidae</taxon>
        <taxon>Peloderinae</taxon>
        <taxon>Caenorhabditis</taxon>
    </lineage>
</organism>
<dbReference type="PANTHER" id="PTHR21447">
    <property type="entry name" value="RING-TYPE DOMAIN-CONTAINING PROTEIN-RELATED"/>
    <property type="match status" value="1"/>
</dbReference>
<evidence type="ECO:0000313" key="6">
    <source>
        <dbReference type="EMBL" id="PIC23043.1"/>
    </source>
</evidence>
<dbReference type="OrthoDB" id="5875336at2759"/>
<dbReference type="SUPFAM" id="SSF57850">
    <property type="entry name" value="RING/U-box"/>
    <property type="match status" value="1"/>
</dbReference>
<dbReference type="Proteomes" id="UP000230233">
    <property type="component" value="Chromosome V"/>
</dbReference>
<keyword evidence="1 3" id="KW-0863">Zinc-finger</keyword>
<dbReference type="Pfam" id="PF13639">
    <property type="entry name" value="zf-RING_2"/>
    <property type="match status" value="1"/>
</dbReference>